<protein>
    <recommendedName>
        <fullName evidence="3">Conserved oligomeric Golgi complex subunit 1</fullName>
    </recommendedName>
</protein>
<keyword evidence="4" id="KW-0813">Transport</keyword>
<dbReference type="InterPro" id="IPR033370">
    <property type="entry name" value="COG1"/>
</dbReference>
<evidence type="ECO:0000256" key="3">
    <source>
        <dbReference type="ARBA" id="ARBA00020978"/>
    </source>
</evidence>
<dbReference type="Proteomes" id="UP000694941">
    <property type="component" value="Unplaced"/>
</dbReference>
<accession>A0ABM1BV15</accession>
<feature type="compositionally biased region" description="Low complexity" evidence="8">
    <location>
        <begin position="364"/>
        <end position="378"/>
    </location>
</feature>
<reference evidence="10" key="1">
    <citation type="submission" date="2025-08" db="UniProtKB">
        <authorList>
            <consortium name="RefSeq"/>
        </authorList>
    </citation>
    <scope>IDENTIFICATION</scope>
    <source>
        <tissue evidence="10">Muscle</tissue>
    </source>
</reference>
<evidence type="ECO:0000256" key="2">
    <source>
        <dbReference type="ARBA" id="ARBA00006653"/>
    </source>
</evidence>
<dbReference type="GeneID" id="106473080"/>
<evidence type="ECO:0000256" key="1">
    <source>
        <dbReference type="ARBA" id="ARBA00004395"/>
    </source>
</evidence>
<organism evidence="9 10">
    <name type="scientific">Limulus polyphemus</name>
    <name type="common">Atlantic horseshoe crab</name>
    <dbReference type="NCBI Taxonomy" id="6850"/>
    <lineage>
        <taxon>Eukaryota</taxon>
        <taxon>Metazoa</taxon>
        <taxon>Ecdysozoa</taxon>
        <taxon>Arthropoda</taxon>
        <taxon>Chelicerata</taxon>
        <taxon>Merostomata</taxon>
        <taxon>Xiphosura</taxon>
        <taxon>Limulidae</taxon>
        <taxon>Limulus</taxon>
    </lineage>
</organism>
<evidence type="ECO:0000256" key="4">
    <source>
        <dbReference type="ARBA" id="ARBA00022448"/>
    </source>
</evidence>
<comment type="subcellular location">
    <subcellularLocation>
        <location evidence="1">Golgi apparatus membrane</location>
        <topology evidence="1">Peripheral membrane protein</topology>
    </subcellularLocation>
</comment>
<keyword evidence="6" id="KW-0333">Golgi apparatus</keyword>
<gene>
    <name evidence="10" type="primary">LOC106473080</name>
</gene>
<evidence type="ECO:0000256" key="8">
    <source>
        <dbReference type="SAM" id="MobiDB-lite"/>
    </source>
</evidence>
<comment type="similarity">
    <text evidence="2">Belongs to the COG1 family.</text>
</comment>
<name>A0ABM1BV15_LIMPO</name>
<dbReference type="RefSeq" id="XP_013789211.2">
    <property type="nucleotide sequence ID" value="XM_013933757.2"/>
</dbReference>
<keyword evidence="7" id="KW-0472">Membrane</keyword>
<evidence type="ECO:0000313" key="10">
    <source>
        <dbReference type="RefSeq" id="XP_013789211.2"/>
    </source>
</evidence>
<dbReference type="PANTHER" id="PTHR31658">
    <property type="entry name" value="CONSERVED OLIGOMERIC GOLGI COMPLEX SUBUNIT 1"/>
    <property type="match status" value="1"/>
</dbReference>
<sequence length="425" mass="47648">MKLVDINTDKKEIDNYLTNETKLCLQSIMQYIEEMVSVVKISDSETDVWPVFLGRLTTGMAELCPHLQQCFVGSDNDESHQFLRVTQNTTDTKKVEETDWERVKSKLLTQSASLFGIWARNFVKKLCGELETQLYGVSPVTILSSILEWEEIEIQEETEGGQTVKSTIQIPLQVSVPLQSTVFQLCQAINRAAGHSLNRLEEITSIFLEHVLEIYGAAAKEIFNRLTEGSHLRQTWAHQLLFDVRYLADLFRVKERSNPQQTAKLEQIIRDLENLIDPFDLDVFNPHFKMNLSRALQRSSLLLGLAISGDLVGSWDNARSKPQTGQSDHHNVLPLMSGSVKFPLLPVSTQTSKQLLQPPQHLRSSTASQSSSSSSKSASFHDSRNQSSPNLANSSSSSITKSASLYDRMTAMSSSLLAGLESWQN</sequence>
<keyword evidence="5" id="KW-0653">Protein transport</keyword>
<evidence type="ECO:0000313" key="9">
    <source>
        <dbReference type="Proteomes" id="UP000694941"/>
    </source>
</evidence>
<dbReference type="PANTHER" id="PTHR31658:SF0">
    <property type="entry name" value="CONSERVED OLIGOMERIC GOLGI COMPLEX SUBUNIT 1"/>
    <property type="match status" value="1"/>
</dbReference>
<keyword evidence="9" id="KW-1185">Reference proteome</keyword>
<feature type="compositionally biased region" description="Low complexity" evidence="8">
    <location>
        <begin position="387"/>
        <end position="399"/>
    </location>
</feature>
<proteinExistence type="inferred from homology"/>
<evidence type="ECO:0000256" key="5">
    <source>
        <dbReference type="ARBA" id="ARBA00022927"/>
    </source>
</evidence>
<evidence type="ECO:0000256" key="6">
    <source>
        <dbReference type="ARBA" id="ARBA00023034"/>
    </source>
</evidence>
<feature type="region of interest" description="Disordered" evidence="8">
    <location>
        <begin position="350"/>
        <end position="399"/>
    </location>
</feature>
<evidence type="ECO:0000256" key="7">
    <source>
        <dbReference type="ARBA" id="ARBA00023136"/>
    </source>
</evidence>